<evidence type="ECO:0000313" key="10">
    <source>
        <dbReference type="Proteomes" id="UP000476837"/>
    </source>
</evidence>
<evidence type="ECO:0000259" key="8">
    <source>
        <dbReference type="Pfam" id="PF09335"/>
    </source>
</evidence>
<dbReference type="InterPro" id="IPR015414">
    <property type="entry name" value="TMEM64"/>
</dbReference>
<evidence type="ECO:0000256" key="3">
    <source>
        <dbReference type="ARBA" id="ARBA00022692"/>
    </source>
</evidence>
<accession>A0A6L3B2I9</accession>
<dbReference type="AlphaFoldDB" id="A0A6L3B2I9"/>
<feature type="transmembrane region" description="Helical" evidence="6">
    <location>
        <begin position="84"/>
        <end position="112"/>
    </location>
</feature>
<dbReference type="PANTHER" id="PTHR12677">
    <property type="entry name" value="GOLGI APPARATUS MEMBRANE PROTEIN TVP38-RELATED"/>
    <property type="match status" value="1"/>
</dbReference>
<comment type="subcellular location">
    <subcellularLocation>
        <location evidence="1 6">Cell membrane</location>
        <topology evidence="1 6">Multi-pass membrane protein</topology>
    </subcellularLocation>
</comment>
<feature type="transmembrane region" description="Helical" evidence="6">
    <location>
        <begin position="169"/>
        <end position="190"/>
    </location>
</feature>
<sequence>MIPGLKVVIPAVGVAVLAFGVYLVWRRAEARGIDVFEVLSSVESLGAMIESWGAWGPVASMALMVLHSFVPFPAELLAVANGAVFGLLAGVAITWAGAMLGALSAFALARWMGHSLVRRLLGERKWRQMEAWANHGGAGGLLVARLIPVIAFNLINYGAGLAGVGWWRFTWTTAVGILPMTIASVAVGSHMIEAPLWVWGVAATVAIVVWLGYRIYRRRGAGGPSSPPTRTDNEGRGLEMQRQSLEEQVVDVFKRAMAEGRMEVAEHLLRALEGCECGEGAASPIDEAYASLARGAKS</sequence>
<feature type="domain" description="VTT" evidence="8">
    <location>
        <begin position="72"/>
        <end position="189"/>
    </location>
</feature>
<keyword evidence="5 6" id="KW-0472">Membrane</keyword>
<evidence type="ECO:0000256" key="6">
    <source>
        <dbReference type="RuleBase" id="RU366058"/>
    </source>
</evidence>
<dbReference type="PANTHER" id="PTHR12677:SF59">
    <property type="entry name" value="GOLGI APPARATUS MEMBRANE PROTEIN TVP38-RELATED"/>
    <property type="match status" value="1"/>
</dbReference>
<proteinExistence type="inferred from homology"/>
<feature type="transmembrane region" description="Helical" evidence="6">
    <location>
        <begin position="52"/>
        <end position="72"/>
    </location>
</feature>
<evidence type="ECO:0000256" key="1">
    <source>
        <dbReference type="ARBA" id="ARBA00004651"/>
    </source>
</evidence>
<gene>
    <name evidence="9" type="ORF">DS837_10675</name>
</gene>
<evidence type="ECO:0000313" key="9">
    <source>
        <dbReference type="EMBL" id="KAA0686156.1"/>
    </source>
</evidence>
<protein>
    <recommendedName>
        <fullName evidence="6">TVP38/TMEM64 family membrane protein</fullName>
    </recommendedName>
</protein>
<dbReference type="InterPro" id="IPR032816">
    <property type="entry name" value="VTT_dom"/>
</dbReference>
<keyword evidence="2 6" id="KW-1003">Cell membrane</keyword>
<keyword evidence="3 6" id="KW-0812">Transmembrane</keyword>
<comment type="similarity">
    <text evidence="6">Belongs to the TVP38/TMEM64 family.</text>
</comment>
<dbReference type="Pfam" id="PF09335">
    <property type="entry name" value="VTT_dom"/>
    <property type="match status" value="1"/>
</dbReference>
<name>A0A6L3B2I9_AZOBR</name>
<evidence type="ECO:0000256" key="4">
    <source>
        <dbReference type="ARBA" id="ARBA00022989"/>
    </source>
</evidence>
<evidence type="ECO:0000256" key="2">
    <source>
        <dbReference type="ARBA" id="ARBA00022475"/>
    </source>
</evidence>
<feature type="transmembrane region" description="Helical" evidence="6">
    <location>
        <begin position="132"/>
        <end position="157"/>
    </location>
</feature>
<keyword evidence="4 6" id="KW-1133">Transmembrane helix</keyword>
<dbReference type="EMBL" id="QOKV01000005">
    <property type="protein sequence ID" value="KAA0686156.1"/>
    <property type="molecule type" value="Genomic_DNA"/>
</dbReference>
<feature type="transmembrane region" description="Helical" evidence="6">
    <location>
        <begin position="196"/>
        <end position="216"/>
    </location>
</feature>
<comment type="caution">
    <text evidence="9">The sequence shown here is derived from an EMBL/GenBank/DDBJ whole genome shotgun (WGS) entry which is preliminary data.</text>
</comment>
<feature type="transmembrane region" description="Helical" evidence="6">
    <location>
        <begin position="7"/>
        <end position="25"/>
    </location>
</feature>
<feature type="region of interest" description="Disordered" evidence="7">
    <location>
        <begin position="220"/>
        <end position="240"/>
    </location>
</feature>
<dbReference type="GO" id="GO:0005886">
    <property type="term" value="C:plasma membrane"/>
    <property type="evidence" value="ECO:0007669"/>
    <property type="project" value="UniProtKB-SubCell"/>
</dbReference>
<dbReference type="Proteomes" id="UP000476837">
    <property type="component" value="Unassembled WGS sequence"/>
</dbReference>
<evidence type="ECO:0000256" key="7">
    <source>
        <dbReference type="SAM" id="MobiDB-lite"/>
    </source>
</evidence>
<reference evidence="9 10" key="1">
    <citation type="submission" date="2018-07" db="EMBL/GenBank/DDBJ databases">
        <title>Genome sequence of Roseomonas fauriae ATCC 49958.</title>
        <authorList>
            <person name="Sant'Anna F.H."/>
            <person name="Baldani J.I."/>
            <person name="Zilli J.E."/>
            <person name="Reis V.M."/>
            <person name="Hartmann A."/>
            <person name="Cruz L."/>
            <person name="de Souza E.M."/>
            <person name="de Oliveira Pedrosa F."/>
            <person name="Passaglia L.M.P."/>
        </authorList>
    </citation>
    <scope>NUCLEOTIDE SEQUENCE [LARGE SCALE GENOMIC DNA]</scope>
    <source>
        <strain evidence="9 10">ATCC 49958</strain>
    </source>
</reference>
<evidence type="ECO:0000256" key="5">
    <source>
        <dbReference type="ARBA" id="ARBA00023136"/>
    </source>
</evidence>
<organism evidence="9 10">
    <name type="scientific">Azospirillum brasilense</name>
    <dbReference type="NCBI Taxonomy" id="192"/>
    <lineage>
        <taxon>Bacteria</taxon>
        <taxon>Pseudomonadati</taxon>
        <taxon>Pseudomonadota</taxon>
        <taxon>Alphaproteobacteria</taxon>
        <taxon>Rhodospirillales</taxon>
        <taxon>Azospirillaceae</taxon>
        <taxon>Azospirillum</taxon>
    </lineage>
</organism>